<evidence type="ECO:0000313" key="4">
    <source>
        <dbReference type="EMBL" id="OGG91961.1"/>
    </source>
</evidence>
<dbReference type="HAMAP" id="MF_00360">
    <property type="entry name" value="Ribosomal_bS6"/>
    <property type="match status" value="1"/>
</dbReference>
<dbReference type="InterPro" id="IPR020814">
    <property type="entry name" value="Ribosomal_S6_plastid/chlpt"/>
</dbReference>
<dbReference type="AlphaFoldDB" id="A0A1F6G1G2"/>
<reference evidence="4 5" key="1">
    <citation type="journal article" date="2016" name="Nat. Commun.">
        <title>Thousands of microbial genomes shed light on interconnected biogeochemical processes in an aquifer system.</title>
        <authorList>
            <person name="Anantharaman K."/>
            <person name="Brown C.T."/>
            <person name="Hug L.A."/>
            <person name="Sharon I."/>
            <person name="Castelle C.J."/>
            <person name="Probst A.J."/>
            <person name="Thomas B.C."/>
            <person name="Singh A."/>
            <person name="Wilkins M.J."/>
            <person name="Karaoz U."/>
            <person name="Brodie E.L."/>
            <person name="Williams K.H."/>
            <person name="Hubbard S.S."/>
            <person name="Banfield J.F."/>
        </authorList>
    </citation>
    <scope>NUCLEOTIDE SEQUENCE [LARGE SCALE GENOMIC DNA]</scope>
</reference>
<dbReference type="PANTHER" id="PTHR21011">
    <property type="entry name" value="MITOCHONDRIAL 28S RIBOSOMAL PROTEIN S6"/>
    <property type="match status" value="1"/>
</dbReference>
<gene>
    <name evidence="3" type="primary">rpsF</name>
    <name evidence="4" type="ORF">A3H16_01360</name>
</gene>
<evidence type="ECO:0000256" key="1">
    <source>
        <dbReference type="ARBA" id="ARBA00009512"/>
    </source>
</evidence>
<dbReference type="Pfam" id="PF01250">
    <property type="entry name" value="Ribosomal_S6"/>
    <property type="match status" value="1"/>
</dbReference>
<dbReference type="InterPro" id="IPR000529">
    <property type="entry name" value="Ribosomal_bS6"/>
</dbReference>
<dbReference type="CDD" id="cd00473">
    <property type="entry name" value="bS6"/>
    <property type="match status" value="1"/>
</dbReference>
<comment type="similarity">
    <text evidence="1 3">Belongs to the bacterial ribosomal protein bS6 family.</text>
</comment>
<dbReference type="InterPro" id="IPR014717">
    <property type="entry name" value="Transl_elong_EF1B/ribsomal_bS6"/>
</dbReference>
<sequence length="190" mass="22182">MPTVLNPTSEETRIYEIAVLISADLTDKEKQETLRNIETLFTERGMKVREKDEWRKMGLAYSIKGKTQGQYIIFYVEGKAAAISELDRQMKIERGILRHLTIKLPPNYEVVNWEDHYNSWKEGLVKEEEDIKKEKEEVLKKKIIQRATKKEAKEEKVATKGEEKKEIQEVSEKEITEKLGELISDEGLNL</sequence>
<dbReference type="GO" id="GO:1990904">
    <property type="term" value="C:ribonucleoprotein complex"/>
    <property type="evidence" value="ECO:0007669"/>
    <property type="project" value="UniProtKB-KW"/>
</dbReference>
<dbReference type="GO" id="GO:0070181">
    <property type="term" value="F:small ribosomal subunit rRNA binding"/>
    <property type="evidence" value="ECO:0007669"/>
    <property type="project" value="TreeGrafter"/>
</dbReference>
<dbReference type="NCBIfam" id="TIGR00166">
    <property type="entry name" value="S6"/>
    <property type="match status" value="1"/>
</dbReference>
<organism evidence="4 5">
    <name type="scientific">Candidatus Kaiserbacteria bacterium RIFCSPLOWO2_12_FULL_53_8</name>
    <dbReference type="NCBI Taxonomy" id="1798529"/>
    <lineage>
        <taxon>Bacteria</taxon>
        <taxon>Candidatus Kaiseribacteriota</taxon>
    </lineage>
</organism>
<evidence type="ECO:0000256" key="3">
    <source>
        <dbReference type="HAMAP-Rule" id="MF_00360"/>
    </source>
</evidence>
<dbReference type="InterPro" id="IPR035980">
    <property type="entry name" value="Ribosomal_bS6_sf"/>
</dbReference>
<evidence type="ECO:0000313" key="5">
    <source>
        <dbReference type="Proteomes" id="UP000178601"/>
    </source>
</evidence>
<keyword evidence="3" id="KW-0699">rRNA-binding</keyword>
<dbReference type="Gene3D" id="3.30.70.60">
    <property type="match status" value="1"/>
</dbReference>
<protein>
    <recommendedName>
        <fullName evidence="2 3">Small ribosomal subunit protein bS6</fullName>
    </recommendedName>
</protein>
<dbReference type="PANTHER" id="PTHR21011:SF1">
    <property type="entry name" value="SMALL RIBOSOMAL SUBUNIT PROTEIN BS6M"/>
    <property type="match status" value="1"/>
</dbReference>
<comment type="caution">
    <text evidence="4">The sequence shown here is derived from an EMBL/GenBank/DDBJ whole genome shotgun (WGS) entry which is preliminary data.</text>
</comment>
<name>A0A1F6G1G2_9BACT</name>
<keyword evidence="3" id="KW-0694">RNA-binding</keyword>
<keyword evidence="3 4" id="KW-0689">Ribosomal protein</keyword>
<dbReference type="GO" id="GO:0006412">
    <property type="term" value="P:translation"/>
    <property type="evidence" value="ECO:0007669"/>
    <property type="project" value="UniProtKB-UniRule"/>
</dbReference>
<dbReference type="GO" id="GO:0003735">
    <property type="term" value="F:structural constituent of ribosome"/>
    <property type="evidence" value="ECO:0007669"/>
    <property type="project" value="InterPro"/>
</dbReference>
<dbReference type="SUPFAM" id="SSF54995">
    <property type="entry name" value="Ribosomal protein S6"/>
    <property type="match status" value="1"/>
</dbReference>
<proteinExistence type="inferred from homology"/>
<dbReference type="GO" id="GO:0005840">
    <property type="term" value="C:ribosome"/>
    <property type="evidence" value="ECO:0007669"/>
    <property type="project" value="UniProtKB-KW"/>
</dbReference>
<accession>A0A1F6G1G2</accession>
<dbReference type="GO" id="GO:0005737">
    <property type="term" value="C:cytoplasm"/>
    <property type="evidence" value="ECO:0007669"/>
    <property type="project" value="UniProtKB-ARBA"/>
</dbReference>
<comment type="function">
    <text evidence="3">Binds together with bS18 to 16S ribosomal RNA.</text>
</comment>
<dbReference type="Proteomes" id="UP000178601">
    <property type="component" value="Unassembled WGS sequence"/>
</dbReference>
<evidence type="ECO:0000256" key="2">
    <source>
        <dbReference type="ARBA" id="ARBA00035294"/>
    </source>
</evidence>
<dbReference type="EMBL" id="MFMQ01000026">
    <property type="protein sequence ID" value="OGG91961.1"/>
    <property type="molecule type" value="Genomic_DNA"/>
</dbReference>
<keyword evidence="3" id="KW-0687">Ribonucleoprotein</keyword>